<keyword evidence="1" id="KW-0210">Decarboxylase</keyword>
<evidence type="ECO:0000313" key="3">
    <source>
        <dbReference type="Proteomes" id="UP001148614"/>
    </source>
</evidence>
<dbReference type="Proteomes" id="UP001148614">
    <property type="component" value="Unassembled WGS sequence"/>
</dbReference>
<dbReference type="PANTHER" id="PTHR11999:SF70">
    <property type="entry name" value="MIP05841P"/>
    <property type="match status" value="1"/>
</dbReference>
<keyword evidence="3" id="KW-1185">Reference proteome</keyword>
<dbReference type="Gene3D" id="3.90.1150.10">
    <property type="entry name" value="Aspartate Aminotransferase, domain 1"/>
    <property type="match status" value="1"/>
</dbReference>
<evidence type="ECO:0000313" key="2">
    <source>
        <dbReference type="EMBL" id="KAJ3563242.1"/>
    </source>
</evidence>
<dbReference type="GO" id="GO:0016831">
    <property type="term" value="F:carboxy-lyase activity"/>
    <property type="evidence" value="ECO:0007669"/>
    <property type="project" value="UniProtKB-KW"/>
</dbReference>
<organism evidence="2 3">
    <name type="scientific">Xylaria arbuscula</name>
    <dbReference type="NCBI Taxonomy" id="114810"/>
    <lineage>
        <taxon>Eukaryota</taxon>
        <taxon>Fungi</taxon>
        <taxon>Dikarya</taxon>
        <taxon>Ascomycota</taxon>
        <taxon>Pezizomycotina</taxon>
        <taxon>Sordariomycetes</taxon>
        <taxon>Xylariomycetidae</taxon>
        <taxon>Xylariales</taxon>
        <taxon>Xylariaceae</taxon>
        <taxon>Xylaria</taxon>
    </lineage>
</organism>
<proteinExistence type="predicted"/>
<dbReference type="InterPro" id="IPR015424">
    <property type="entry name" value="PyrdxlP-dep_Trfase"/>
</dbReference>
<protein>
    <submittedName>
        <fullName evidence="2">Uncharacterized protein</fullName>
    </submittedName>
</protein>
<name>A0A9W8TJL3_9PEZI</name>
<dbReference type="InterPro" id="IPR015422">
    <property type="entry name" value="PyrdxlP-dep_Trfase_small"/>
</dbReference>
<gene>
    <name evidence="2" type="ORF">NPX13_g8271</name>
</gene>
<dbReference type="InterPro" id="IPR010977">
    <property type="entry name" value="Aromatic_deC"/>
</dbReference>
<dbReference type="VEuPathDB" id="FungiDB:F4678DRAFT_436477"/>
<dbReference type="SUPFAM" id="SSF53383">
    <property type="entry name" value="PLP-dependent transferases"/>
    <property type="match status" value="1"/>
</dbReference>
<accession>A0A9W8TJL3</accession>
<reference evidence="2" key="1">
    <citation type="submission" date="2022-07" db="EMBL/GenBank/DDBJ databases">
        <title>Genome Sequence of Xylaria arbuscula.</title>
        <authorList>
            <person name="Buettner E."/>
        </authorList>
    </citation>
    <scope>NUCLEOTIDE SEQUENCE</scope>
    <source>
        <strain evidence="2">VT107</strain>
    </source>
</reference>
<comment type="caution">
    <text evidence="2">The sequence shown here is derived from an EMBL/GenBank/DDBJ whole genome shotgun (WGS) entry which is preliminary data.</text>
</comment>
<sequence length="121" mass="13362">MYGISGLQAHIRKHVKFAEDFADMLRTRPDLFEIVTGPRYALTVFKLKHKSETATVQEVNALTKKSYDGVVTEGKLFLSSTVVGGVFAIRHNPATPFVEAHHVKKHFEILAAAAEKALAEA</sequence>
<dbReference type="EMBL" id="JANPWZ010001788">
    <property type="protein sequence ID" value="KAJ3563242.1"/>
    <property type="molecule type" value="Genomic_DNA"/>
</dbReference>
<keyword evidence="1" id="KW-0456">Lyase</keyword>
<dbReference type="PANTHER" id="PTHR11999">
    <property type="entry name" value="GROUP II PYRIDOXAL-5-PHOSPHATE DECARBOXYLASE"/>
    <property type="match status" value="1"/>
</dbReference>
<dbReference type="AlphaFoldDB" id="A0A9W8TJL3"/>
<evidence type="ECO:0000256" key="1">
    <source>
        <dbReference type="ARBA" id="ARBA00022793"/>
    </source>
</evidence>
<dbReference type="GO" id="GO:0005737">
    <property type="term" value="C:cytoplasm"/>
    <property type="evidence" value="ECO:0007669"/>
    <property type="project" value="TreeGrafter"/>
</dbReference>